<protein>
    <submittedName>
        <fullName evidence="3">Ribosomal protein L23</fullName>
    </submittedName>
</protein>
<dbReference type="GO" id="GO:0006412">
    <property type="term" value="P:translation"/>
    <property type="evidence" value="ECO:0007669"/>
    <property type="project" value="InterPro"/>
</dbReference>
<proteinExistence type="predicted"/>
<reference evidence="3" key="1">
    <citation type="journal article" date="2015" name="Genome Biol. Evol.">
        <title>Nucleomorph Genome Sequences of Two Chlorarachniophytes, Amorphochlora amoebiformis and Lotharella vacuolata.</title>
        <authorList>
            <person name="Suzuki S."/>
            <person name="Shirato S."/>
            <person name="Hirakawa Y."/>
            <person name="Ishida K."/>
        </authorList>
    </citation>
    <scope>NUCLEOTIDE SEQUENCE</scope>
    <source>
        <strain evidence="3">CCMP2058</strain>
    </source>
</reference>
<keyword evidence="1 3" id="KW-0689">Ribosomal protein</keyword>
<gene>
    <name evidence="3" type="primary">rpl23</name>
</gene>
<dbReference type="AlphaFoldDB" id="A0A0H5BLU0"/>
<keyword evidence="2" id="KW-0687">Ribonucleoprotein</keyword>
<accession>A0A0H5BLU0</accession>
<evidence type="ECO:0000256" key="2">
    <source>
        <dbReference type="ARBA" id="ARBA00023274"/>
    </source>
</evidence>
<dbReference type="SUPFAM" id="SSF54189">
    <property type="entry name" value="Ribosomal proteins S24e, L23 and L15e"/>
    <property type="match status" value="1"/>
</dbReference>
<dbReference type="EMBL" id="AB996603">
    <property type="protein sequence ID" value="BAS01912.1"/>
    <property type="molecule type" value="Genomic_DNA"/>
</dbReference>
<geneLocation type="nucleomorph" evidence="3"/>
<name>A0A0H5BLU0_9EUKA</name>
<evidence type="ECO:0000313" key="3">
    <source>
        <dbReference type="EMBL" id="BAS01912.1"/>
    </source>
</evidence>
<keyword evidence="3" id="KW-0542">Nucleomorph</keyword>
<dbReference type="GO" id="GO:0005840">
    <property type="term" value="C:ribosome"/>
    <property type="evidence" value="ECO:0007669"/>
    <property type="project" value="UniProtKB-KW"/>
</dbReference>
<dbReference type="GO" id="GO:1990904">
    <property type="term" value="C:ribonucleoprotein complex"/>
    <property type="evidence" value="ECO:0007669"/>
    <property type="project" value="UniProtKB-KW"/>
</dbReference>
<dbReference type="InterPro" id="IPR012678">
    <property type="entry name" value="Ribosomal_uL23/eL15/eS24_sf"/>
</dbReference>
<sequence length="99" mass="11770">MSKSLKLIRRKFFFTYNTKFKLLLNKYNNVKIKNKSLIINGSINSNKIKIKNFLIKYFDMVPKKINSLTSVKGEKRFFIIFNSQTQVEEIIESLKLNPF</sequence>
<dbReference type="SMR" id="A0A0H5BLU0"/>
<evidence type="ECO:0000256" key="1">
    <source>
        <dbReference type="ARBA" id="ARBA00022980"/>
    </source>
</evidence>
<organism evidence="3">
    <name type="scientific">Amorphochlora amoebiformis</name>
    <dbReference type="NCBI Taxonomy" id="1561963"/>
    <lineage>
        <taxon>Eukaryota</taxon>
        <taxon>Sar</taxon>
        <taxon>Rhizaria</taxon>
        <taxon>Cercozoa</taxon>
        <taxon>Chlorarachniophyceae</taxon>
        <taxon>Amorphochlora</taxon>
    </lineage>
</organism>
<dbReference type="GO" id="GO:0003735">
    <property type="term" value="F:structural constituent of ribosome"/>
    <property type="evidence" value="ECO:0007669"/>
    <property type="project" value="InterPro"/>
</dbReference>